<evidence type="ECO:0000313" key="2">
    <source>
        <dbReference type="EMBL" id="MEB3429724.1"/>
    </source>
</evidence>
<keyword evidence="3" id="KW-1185">Reference proteome</keyword>
<dbReference type="InterPro" id="IPR051454">
    <property type="entry name" value="RNA/ubiquinone_mod_enzymes"/>
</dbReference>
<reference evidence="2 3" key="1">
    <citation type="submission" date="2024-01" db="EMBL/GenBank/DDBJ databases">
        <title>Complete genome sequence of Citroniella saccharovorans strain M6.X9, isolated from human fecal sample.</title>
        <authorList>
            <person name="Cheng G."/>
            <person name="Westerholm M."/>
            <person name="Schnurer A."/>
        </authorList>
    </citation>
    <scope>NUCLEOTIDE SEQUENCE [LARGE SCALE GENOMIC DNA]</scope>
    <source>
        <strain evidence="2 3">DSM 29873</strain>
    </source>
</reference>
<dbReference type="PANTHER" id="PTHR30217">
    <property type="entry name" value="PEPTIDASE U32 FAMILY"/>
    <property type="match status" value="1"/>
</dbReference>
<dbReference type="Proteomes" id="UP001357733">
    <property type="component" value="Unassembled WGS sequence"/>
</dbReference>
<comment type="caution">
    <text evidence="2">The sequence shown here is derived from an EMBL/GenBank/DDBJ whole genome shotgun (WGS) entry which is preliminary data.</text>
</comment>
<dbReference type="PANTHER" id="PTHR30217:SF10">
    <property type="entry name" value="23S RRNA 5-HYDROXYCYTIDINE C2501 SYNTHASE"/>
    <property type="match status" value="1"/>
</dbReference>
<feature type="domain" description="Peptidase U32 collagenase" evidence="1">
    <location>
        <begin position="378"/>
        <end position="481"/>
    </location>
</feature>
<evidence type="ECO:0000313" key="3">
    <source>
        <dbReference type="Proteomes" id="UP001357733"/>
    </source>
</evidence>
<dbReference type="RefSeq" id="WP_324619895.1">
    <property type="nucleotide sequence ID" value="NZ_JAYKOT010000003.1"/>
</dbReference>
<proteinExistence type="predicted"/>
<protein>
    <submittedName>
        <fullName evidence="2">U32 family peptidase</fullName>
    </submittedName>
</protein>
<dbReference type="InterPro" id="IPR001539">
    <property type="entry name" value="Peptidase_U32"/>
</dbReference>
<evidence type="ECO:0000259" key="1">
    <source>
        <dbReference type="Pfam" id="PF12392"/>
    </source>
</evidence>
<organism evidence="2 3">
    <name type="scientific">Citroniella saccharovorans</name>
    <dbReference type="NCBI Taxonomy" id="2053367"/>
    <lineage>
        <taxon>Bacteria</taxon>
        <taxon>Bacillati</taxon>
        <taxon>Bacillota</taxon>
        <taxon>Tissierellia</taxon>
        <taxon>Tissierellales</taxon>
        <taxon>Peptoniphilaceae</taxon>
        <taxon>Citroniella</taxon>
    </lineage>
</organism>
<dbReference type="InterPro" id="IPR020988">
    <property type="entry name" value="Pept_U32_collagenase"/>
</dbReference>
<gene>
    <name evidence="2" type="ORF">VLK81_06830</name>
</gene>
<sequence length="754" mass="86932">MSFKYEILAPVGNFDMLYAAISAGANAVYLAGPNFGARAYAENFTKEDLEKIVKEIHFHNMNVYITVNTVIKEKELKSALDFINFIYKIGVDGVIIQDLGLFNLASKIFKDLDFHASTQLSANNVYATKYLEKIGFKRVTLARELSLSELEEIRKSTNIELEVFIHGSNCICYSGKCLMSSNIGERSGNRGRCAQPCRKTYSVFNKNNELLFENIPILSPKDTALMNNVKSLVDLKIDSFKIEGRMKKSEYVYGSVEYYKNLLEGKKIDESLLSELSKRPFTNGHLLNERGRDYIFIDNEKIGNIVGKVITYKNKKTIELSKDIYKNDGLRIRLKSKDYTITVPKDYKKGELIFLDKFSDAIHGESVSRVSSGRHINLDYEKIENSYKKPVRFFVKIKLGQAPYIEAKSGEFKTEVKLDFNIDEALNKPLNFEFIKSSLSKLGDSKFYLENIEADFDSKAFISKKDLNELRRLALNNLYNEISNRYIREYKNIEIGEKEFKRNLEKDTQFIIKTKSLNRSILDVFKNNIIITDEIDSSFEIKNNRIFYSLAPINSTNDLNRDIKYIEKNLDKIKGVAVYNIWEADLIKEKFNLPIIYLAGLNVFNSAICDLVKDDIVTLSTELSIDEIFDIRKNTDKKLALNLLYKDIEMVMKHCPMSITSCDKNCLNCKFSKDLTLKGDMDSYSFYRKGNMTIINRDKPYNNFNFKKELDKIGIDYYIVELDSVDSTYQIKRLIDGEKIEINSIIGKLDKEIM</sequence>
<dbReference type="Pfam" id="PF12392">
    <property type="entry name" value="DUF3656"/>
    <property type="match status" value="1"/>
</dbReference>
<dbReference type="EMBL" id="JAYKOT010000003">
    <property type="protein sequence ID" value="MEB3429724.1"/>
    <property type="molecule type" value="Genomic_DNA"/>
</dbReference>
<dbReference type="Pfam" id="PF01136">
    <property type="entry name" value="Peptidase_U32"/>
    <property type="match status" value="1"/>
</dbReference>
<name>A0AAW9MRI8_9FIRM</name>
<accession>A0AAW9MRI8</accession>
<dbReference type="AlphaFoldDB" id="A0AAW9MRI8"/>